<evidence type="ECO:0000313" key="3">
    <source>
        <dbReference type="Proteomes" id="UP001642484"/>
    </source>
</evidence>
<accession>A0ABP0P7D1</accession>
<protein>
    <submittedName>
        <fullName evidence="2">Uncharacterized protein</fullName>
    </submittedName>
</protein>
<comment type="caution">
    <text evidence="2">The sequence shown here is derived from an EMBL/GenBank/DDBJ whole genome shotgun (WGS) entry which is preliminary data.</text>
</comment>
<organism evidence="2 3">
    <name type="scientific">Durusdinium trenchii</name>
    <dbReference type="NCBI Taxonomy" id="1381693"/>
    <lineage>
        <taxon>Eukaryota</taxon>
        <taxon>Sar</taxon>
        <taxon>Alveolata</taxon>
        <taxon>Dinophyceae</taxon>
        <taxon>Suessiales</taxon>
        <taxon>Symbiodiniaceae</taxon>
        <taxon>Durusdinium</taxon>
    </lineage>
</organism>
<evidence type="ECO:0000256" key="1">
    <source>
        <dbReference type="SAM" id="MobiDB-lite"/>
    </source>
</evidence>
<feature type="compositionally biased region" description="Basic and acidic residues" evidence="1">
    <location>
        <begin position="656"/>
        <end position="667"/>
    </location>
</feature>
<name>A0ABP0P7D1_9DINO</name>
<dbReference type="EMBL" id="CAXAMN010022695">
    <property type="protein sequence ID" value="CAK9071955.1"/>
    <property type="molecule type" value="Genomic_DNA"/>
</dbReference>
<keyword evidence="3" id="KW-1185">Reference proteome</keyword>
<evidence type="ECO:0000313" key="2">
    <source>
        <dbReference type="EMBL" id="CAK9071955.1"/>
    </source>
</evidence>
<proteinExistence type="predicted"/>
<feature type="region of interest" description="Disordered" evidence="1">
    <location>
        <begin position="627"/>
        <end position="667"/>
    </location>
</feature>
<reference evidence="2 3" key="1">
    <citation type="submission" date="2024-02" db="EMBL/GenBank/DDBJ databases">
        <authorList>
            <person name="Chen Y."/>
            <person name="Shah S."/>
            <person name="Dougan E. K."/>
            <person name="Thang M."/>
            <person name="Chan C."/>
        </authorList>
    </citation>
    <scope>NUCLEOTIDE SEQUENCE [LARGE SCALE GENOMIC DNA]</scope>
</reference>
<gene>
    <name evidence="2" type="ORF">CCMP2556_LOCUS35383</name>
</gene>
<dbReference type="Proteomes" id="UP001642484">
    <property type="component" value="Unassembled WGS sequence"/>
</dbReference>
<sequence length="1080" mass="122846">MTHAKLSDQLLHHFTQSFRDREVYWLARERSKVQKDILVMILDTFDHAKLSLPKWHRTPKRALYENTRRTQLTLTATIVHGYGVYMFIADEGQALGSNWTFEVAMRSIDKAWKQSRVKAAPFPTEVLLQKVGPLFVKQGLEFTVEFIETVRLWCQCMPSTSTLYGAYKTRKSDESQNMKVPQSFTFMRREVMPNLPAADLDQKLPPRLRSAGSQKDVFVMVKANMSDSGLSQPPLLVFAESFLPACQHFWSTINSTEQTCRAVLDEERRQEIESLLKALREDFPHLTRTFRYYESLLNNDRPRQPYEQIEFISNGPSAADRVARLELGQRPDPPRPHWLQVVAKKNLGEHVNAVFGDVSTREKARLQSVNFERGKPSACVPLQVIDRLVMCAFERDDARPVLTLVPRSSLKELWLPLSAFNIDRDAKNGCQGLNEWDDRQLEHPHVKAMLESFRIVRCAFTWYDNPAHHYLYSLRAFAIEIVCDSQLRAPDGFIDVLHQHYDGYPHASSGVILEVLADDFWVPGSVSRQDDPQYAGVGQFKEVLEVTKDATMMTLSAKLAQVMLPRRRSLDHDLAGVLKAAQPFEWERVSFILEIRGHTVEEYISSAQDRSKNARERSILAGFEAWKEKKDSKDEPGQDEEAKDEPMKEESDEDSGEKPDPTEDVDVRDVRYKLETLGKEFTMRDRGLHVRSLTWVFDKAAKTNLPHMGRAFTDLQEKRQEVAEQRRFLCGSVVLDATVDSLQQRVANCVYDSARNGSLGINNFPAFGPVVAALKENPEHQPGSFKVCVQKHDKLAILQSLVAPWLDAENLKDEANGLIKDHNERFNVEGDWNTADAEAQERPAKRIKVEKEDKVSDEVVNSLTGPCKVQLNNMAELITNQDGDCLYMVSKGKNQFLAHRELFSFGSGDWRDGQEADDCMQDSAGRWFRFAADQNMVVVMEKTRDLAQHLHELNCIESPTVLSNVLQEFQDSGEVKLALSHHHISDAGEITPEKPLIFVLDPPDDGEKKKKKKKKEKGPTLVSFGAKLSVSKLKGAGKLMIGWRMRVDNSTAGVKKLVPIRPISCLTGLVDIDQVNFRLM</sequence>
<feature type="compositionally biased region" description="Basic and acidic residues" evidence="1">
    <location>
        <begin position="627"/>
        <end position="636"/>
    </location>
</feature>